<organism evidence="7 8">
    <name type="scientific">Parascaris equorum</name>
    <name type="common">Equine roundworm</name>
    <dbReference type="NCBI Taxonomy" id="6256"/>
    <lineage>
        <taxon>Eukaryota</taxon>
        <taxon>Metazoa</taxon>
        <taxon>Ecdysozoa</taxon>
        <taxon>Nematoda</taxon>
        <taxon>Chromadorea</taxon>
        <taxon>Rhabditida</taxon>
        <taxon>Spirurina</taxon>
        <taxon>Ascaridomorpha</taxon>
        <taxon>Ascaridoidea</taxon>
        <taxon>Ascarididae</taxon>
        <taxon>Parascaris</taxon>
    </lineage>
</organism>
<dbReference type="PANTHER" id="PTHR24224:SF36">
    <property type="entry name" value="NEMATOCIN RECEPTOR 2"/>
    <property type="match status" value="1"/>
</dbReference>
<dbReference type="WBParaSite" id="PEQ_0001132701-mRNA-1">
    <property type="protein sequence ID" value="PEQ_0001132701-mRNA-1"/>
    <property type="gene ID" value="PEQ_0001132701"/>
</dbReference>
<keyword evidence="2 5" id="KW-0812">Transmembrane</keyword>
<evidence type="ECO:0000259" key="6">
    <source>
        <dbReference type="PROSITE" id="PS50262"/>
    </source>
</evidence>
<dbReference type="InterPro" id="IPR017452">
    <property type="entry name" value="GPCR_Rhodpsn_7TM"/>
</dbReference>
<protein>
    <submittedName>
        <fullName evidence="8">G-protein coupled receptors family 1 profile domain-containing protein</fullName>
    </submittedName>
</protein>
<evidence type="ECO:0000256" key="3">
    <source>
        <dbReference type="ARBA" id="ARBA00022989"/>
    </source>
</evidence>
<evidence type="ECO:0000256" key="5">
    <source>
        <dbReference type="SAM" id="Phobius"/>
    </source>
</evidence>
<comment type="subcellular location">
    <subcellularLocation>
        <location evidence="1">Membrane</location>
    </subcellularLocation>
</comment>
<feature type="domain" description="G-protein coupled receptors family 1 profile" evidence="6">
    <location>
        <begin position="1"/>
        <end position="94"/>
    </location>
</feature>
<keyword evidence="4 5" id="KW-0472">Membrane</keyword>
<reference evidence="8" key="1">
    <citation type="submission" date="2022-11" db="UniProtKB">
        <authorList>
            <consortium name="WormBaseParasite"/>
        </authorList>
    </citation>
    <scope>IDENTIFICATION</scope>
</reference>
<evidence type="ECO:0000256" key="4">
    <source>
        <dbReference type="ARBA" id="ARBA00023136"/>
    </source>
</evidence>
<feature type="transmembrane region" description="Helical" evidence="5">
    <location>
        <begin position="75"/>
        <end position="97"/>
    </location>
</feature>
<dbReference type="Proteomes" id="UP000887564">
    <property type="component" value="Unplaced"/>
</dbReference>
<dbReference type="PROSITE" id="PS50262">
    <property type="entry name" value="G_PROTEIN_RECEP_F1_2"/>
    <property type="match status" value="1"/>
</dbReference>
<evidence type="ECO:0000256" key="1">
    <source>
        <dbReference type="ARBA" id="ARBA00004370"/>
    </source>
</evidence>
<dbReference type="PANTHER" id="PTHR24224">
    <property type="entry name" value="CARDIOACCELERATORY PEPTIDE RECEPTOR-RELATED"/>
    <property type="match status" value="1"/>
</dbReference>
<feature type="transmembrane region" description="Helical" evidence="5">
    <location>
        <begin position="38"/>
        <end position="63"/>
    </location>
</feature>
<name>A0A914RYU6_PAREQ</name>
<evidence type="ECO:0000313" key="7">
    <source>
        <dbReference type="Proteomes" id="UP000887564"/>
    </source>
</evidence>
<dbReference type="AlphaFoldDB" id="A0A914RYU6"/>
<dbReference type="GO" id="GO:0016020">
    <property type="term" value="C:membrane"/>
    <property type="evidence" value="ECO:0007669"/>
    <property type="project" value="UniProtKB-SubCell"/>
</dbReference>
<dbReference type="Pfam" id="PF00001">
    <property type="entry name" value="7tm_1"/>
    <property type="match status" value="1"/>
</dbReference>
<dbReference type="SUPFAM" id="SSF81321">
    <property type="entry name" value="Family A G protein-coupled receptor-like"/>
    <property type="match status" value="1"/>
</dbReference>
<dbReference type="Gene3D" id="1.20.1070.10">
    <property type="entry name" value="Rhodopsin 7-helix transmembrane proteins"/>
    <property type="match status" value="1"/>
</dbReference>
<sequence length="141" mass="16449">MAASFYYCFYVERIRRDTGHMKRQMTELDKKRVQTVRLTMTIIICNFFLWAPFCVVNVLQAFAPRLLTKPSGAELITYIVILGNLNSCVNPWIYILFNRNQVKRALCISTAHSWPFCTTGPLRQMQSPKYALQTSVKRRAF</sequence>
<evidence type="ECO:0000256" key="2">
    <source>
        <dbReference type="ARBA" id="ARBA00022692"/>
    </source>
</evidence>
<dbReference type="InterPro" id="IPR000276">
    <property type="entry name" value="GPCR_Rhodpsn"/>
</dbReference>
<keyword evidence="7" id="KW-1185">Reference proteome</keyword>
<keyword evidence="3 5" id="KW-1133">Transmembrane helix</keyword>
<proteinExistence type="predicted"/>
<accession>A0A914RYU6</accession>
<dbReference type="GO" id="GO:0004930">
    <property type="term" value="F:G protein-coupled receptor activity"/>
    <property type="evidence" value="ECO:0007669"/>
    <property type="project" value="InterPro"/>
</dbReference>
<evidence type="ECO:0000313" key="8">
    <source>
        <dbReference type="WBParaSite" id="PEQ_0001132701-mRNA-1"/>
    </source>
</evidence>
<dbReference type="InterPro" id="IPR052665">
    <property type="entry name" value="Neuropeptide-GPCR"/>
</dbReference>